<dbReference type="Gene3D" id="1.20.1420.30">
    <property type="entry name" value="NCX, central ion-binding region"/>
    <property type="match status" value="1"/>
</dbReference>
<evidence type="ECO:0000259" key="6">
    <source>
        <dbReference type="Pfam" id="PF01699"/>
    </source>
</evidence>
<feature type="transmembrane region" description="Helical" evidence="5">
    <location>
        <begin position="103"/>
        <end position="120"/>
    </location>
</feature>
<feature type="domain" description="Sodium/calcium exchanger membrane region" evidence="6">
    <location>
        <begin position="176"/>
        <end position="315"/>
    </location>
</feature>
<dbReference type="Pfam" id="PF01699">
    <property type="entry name" value="Na_Ca_ex"/>
    <property type="match status" value="2"/>
</dbReference>
<protein>
    <recommendedName>
        <fullName evidence="6">Sodium/calcium exchanger membrane region domain-containing protein</fullName>
    </recommendedName>
</protein>
<feature type="transmembrane region" description="Helical" evidence="5">
    <location>
        <begin position="176"/>
        <end position="194"/>
    </location>
</feature>
<dbReference type="InterPro" id="IPR004837">
    <property type="entry name" value="NaCa_Exmemb"/>
</dbReference>
<keyword evidence="3 5" id="KW-1133">Transmembrane helix</keyword>
<name>A0A1G1WGX7_9BACT</name>
<dbReference type="GO" id="GO:0005886">
    <property type="term" value="C:plasma membrane"/>
    <property type="evidence" value="ECO:0007669"/>
    <property type="project" value="TreeGrafter"/>
</dbReference>
<feature type="transmembrane region" description="Helical" evidence="5">
    <location>
        <begin position="6"/>
        <end position="25"/>
    </location>
</feature>
<evidence type="ECO:0000256" key="1">
    <source>
        <dbReference type="ARBA" id="ARBA00004141"/>
    </source>
</evidence>
<organism evidence="7 8">
    <name type="scientific">Candidatus Woykebacteria bacterium RBG_19FT_COMBO_43_10</name>
    <dbReference type="NCBI Taxonomy" id="1802598"/>
    <lineage>
        <taxon>Bacteria</taxon>
        <taxon>Candidatus Woykeibacteriota</taxon>
    </lineage>
</organism>
<dbReference type="InterPro" id="IPR004481">
    <property type="entry name" value="K/Na/Ca-exchanger"/>
</dbReference>
<feature type="transmembrane region" description="Helical" evidence="5">
    <location>
        <begin position="200"/>
        <end position="220"/>
    </location>
</feature>
<dbReference type="PANTHER" id="PTHR10846">
    <property type="entry name" value="SODIUM/POTASSIUM/CALCIUM EXCHANGER"/>
    <property type="match status" value="1"/>
</dbReference>
<dbReference type="GO" id="GO:0008273">
    <property type="term" value="F:calcium, potassium:sodium antiporter activity"/>
    <property type="evidence" value="ECO:0007669"/>
    <property type="project" value="TreeGrafter"/>
</dbReference>
<feature type="transmembrane region" description="Helical" evidence="5">
    <location>
        <begin position="67"/>
        <end position="91"/>
    </location>
</feature>
<dbReference type="EMBL" id="MHCU01000054">
    <property type="protein sequence ID" value="OGY26894.1"/>
    <property type="molecule type" value="Genomic_DNA"/>
</dbReference>
<evidence type="ECO:0000256" key="4">
    <source>
        <dbReference type="ARBA" id="ARBA00023136"/>
    </source>
</evidence>
<comment type="caution">
    <text evidence="7">The sequence shown here is derived from an EMBL/GenBank/DDBJ whole genome shotgun (WGS) entry which is preliminary data.</text>
</comment>
<evidence type="ECO:0000313" key="8">
    <source>
        <dbReference type="Proteomes" id="UP000176645"/>
    </source>
</evidence>
<sequence>MPEAIVFVISITAVIFGADWLGNSATHIAKRFSLPRILIGATIVSLATTLPEIVIATVSGVEGSPEIGLGTVFGSPLVNIGLLFGLLLLLSQPSINKTYYSRTIKLFIAALILITLLSFGGSISPVFGFILILFGFIYLTTQFVVGKQEQNLIEQIENRFENLKDFFTQRENYNQIFYLVIGSTLLLGGAHFLVGSASSLAEILGVPSVVVGFIIIAFGTSIPEMFTTFNSIIKGRPGLGAGNLFGASVLDLTLAAGLASIFNGARLNPTDLYLTLAVLGVISLFSLFYVSGKVSPKVLGVLLISTYFATLILFTNFAT</sequence>
<keyword evidence="4 5" id="KW-0472">Membrane</keyword>
<accession>A0A1G1WGX7</accession>
<evidence type="ECO:0000256" key="5">
    <source>
        <dbReference type="SAM" id="Phobius"/>
    </source>
</evidence>
<feature type="domain" description="Sodium/calcium exchanger membrane region" evidence="6">
    <location>
        <begin position="5"/>
        <end position="143"/>
    </location>
</feature>
<dbReference type="GO" id="GO:0006874">
    <property type="term" value="P:intracellular calcium ion homeostasis"/>
    <property type="evidence" value="ECO:0007669"/>
    <property type="project" value="TreeGrafter"/>
</dbReference>
<evidence type="ECO:0000256" key="3">
    <source>
        <dbReference type="ARBA" id="ARBA00022989"/>
    </source>
</evidence>
<reference evidence="7 8" key="1">
    <citation type="journal article" date="2016" name="Nat. Commun.">
        <title>Thousands of microbial genomes shed light on interconnected biogeochemical processes in an aquifer system.</title>
        <authorList>
            <person name="Anantharaman K."/>
            <person name="Brown C.T."/>
            <person name="Hug L.A."/>
            <person name="Sharon I."/>
            <person name="Castelle C.J."/>
            <person name="Probst A.J."/>
            <person name="Thomas B.C."/>
            <person name="Singh A."/>
            <person name="Wilkins M.J."/>
            <person name="Karaoz U."/>
            <person name="Brodie E.L."/>
            <person name="Williams K.H."/>
            <person name="Hubbard S.S."/>
            <person name="Banfield J.F."/>
        </authorList>
    </citation>
    <scope>NUCLEOTIDE SEQUENCE [LARGE SCALE GENOMIC DNA]</scope>
</reference>
<evidence type="ECO:0000313" key="7">
    <source>
        <dbReference type="EMBL" id="OGY26894.1"/>
    </source>
</evidence>
<feature type="transmembrane region" description="Helical" evidence="5">
    <location>
        <begin position="298"/>
        <end position="318"/>
    </location>
</feature>
<comment type="subcellular location">
    <subcellularLocation>
        <location evidence="1">Membrane</location>
        <topology evidence="1">Multi-pass membrane protein</topology>
    </subcellularLocation>
</comment>
<feature type="transmembrane region" description="Helical" evidence="5">
    <location>
        <begin position="126"/>
        <end position="145"/>
    </location>
</feature>
<dbReference type="GO" id="GO:0005262">
    <property type="term" value="F:calcium channel activity"/>
    <property type="evidence" value="ECO:0007669"/>
    <property type="project" value="TreeGrafter"/>
</dbReference>
<gene>
    <name evidence="7" type="ORF">A2Z42_00500</name>
</gene>
<feature type="transmembrane region" description="Helical" evidence="5">
    <location>
        <begin position="37"/>
        <end position="61"/>
    </location>
</feature>
<dbReference type="InterPro" id="IPR044880">
    <property type="entry name" value="NCX_ion-bd_dom_sf"/>
</dbReference>
<evidence type="ECO:0000256" key="2">
    <source>
        <dbReference type="ARBA" id="ARBA00022692"/>
    </source>
</evidence>
<proteinExistence type="predicted"/>
<dbReference type="PANTHER" id="PTHR10846:SF8">
    <property type="entry name" value="INNER MEMBRANE PROTEIN YRBG"/>
    <property type="match status" value="1"/>
</dbReference>
<dbReference type="Proteomes" id="UP000176645">
    <property type="component" value="Unassembled WGS sequence"/>
</dbReference>
<feature type="transmembrane region" description="Helical" evidence="5">
    <location>
        <begin position="241"/>
        <end position="261"/>
    </location>
</feature>
<keyword evidence="2 5" id="KW-0812">Transmembrane</keyword>
<feature type="transmembrane region" description="Helical" evidence="5">
    <location>
        <begin position="273"/>
        <end position="291"/>
    </location>
</feature>
<dbReference type="AlphaFoldDB" id="A0A1G1WGX7"/>